<name>A0A3D3R7G4_9PLAN</name>
<gene>
    <name evidence="7" type="ORF">DIT97_18070</name>
</gene>
<comment type="similarity">
    <text evidence="1">Belongs to the sigma-70 factor family. ECF subfamily.</text>
</comment>
<feature type="domain" description="RNA polymerase sigma-70 ECF-like HTH" evidence="6">
    <location>
        <begin position="6"/>
        <end position="191"/>
    </location>
</feature>
<evidence type="ECO:0000313" key="8">
    <source>
        <dbReference type="Proteomes" id="UP000263642"/>
    </source>
</evidence>
<evidence type="ECO:0000256" key="3">
    <source>
        <dbReference type="ARBA" id="ARBA00023082"/>
    </source>
</evidence>
<dbReference type="GO" id="GO:0016987">
    <property type="term" value="F:sigma factor activity"/>
    <property type="evidence" value="ECO:0007669"/>
    <property type="project" value="UniProtKB-KW"/>
</dbReference>
<proteinExistence type="inferred from homology"/>
<dbReference type="SUPFAM" id="SSF88946">
    <property type="entry name" value="Sigma2 domain of RNA polymerase sigma factors"/>
    <property type="match status" value="1"/>
</dbReference>
<keyword evidence="4" id="KW-0238">DNA-binding</keyword>
<comment type="caution">
    <text evidence="7">The sequence shown here is derived from an EMBL/GenBank/DDBJ whole genome shotgun (WGS) entry which is preliminary data.</text>
</comment>
<dbReference type="Proteomes" id="UP000263642">
    <property type="component" value="Unassembled WGS sequence"/>
</dbReference>
<dbReference type="SUPFAM" id="SSF88659">
    <property type="entry name" value="Sigma3 and sigma4 domains of RNA polymerase sigma factors"/>
    <property type="match status" value="1"/>
</dbReference>
<evidence type="ECO:0000259" key="6">
    <source>
        <dbReference type="Pfam" id="PF07638"/>
    </source>
</evidence>
<dbReference type="PANTHER" id="PTHR43133">
    <property type="entry name" value="RNA POLYMERASE ECF-TYPE SIGMA FACTO"/>
    <property type="match status" value="1"/>
</dbReference>
<evidence type="ECO:0000256" key="5">
    <source>
        <dbReference type="ARBA" id="ARBA00023163"/>
    </source>
</evidence>
<dbReference type="Pfam" id="PF07638">
    <property type="entry name" value="Sigma70_ECF"/>
    <property type="match status" value="1"/>
</dbReference>
<accession>A0A3D3R7G4</accession>
<organism evidence="7 8">
    <name type="scientific">Gimesia maris</name>
    <dbReference type="NCBI Taxonomy" id="122"/>
    <lineage>
        <taxon>Bacteria</taxon>
        <taxon>Pseudomonadati</taxon>
        <taxon>Planctomycetota</taxon>
        <taxon>Planctomycetia</taxon>
        <taxon>Planctomycetales</taxon>
        <taxon>Planctomycetaceae</taxon>
        <taxon>Gimesia</taxon>
    </lineage>
</organism>
<dbReference type="Gene3D" id="1.10.1740.10">
    <property type="match status" value="1"/>
</dbReference>
<dbReference type="GO" id="GO:0006352">
    <property type="term" value="P:DNA-templated transcription initiation"/>
    <property type="evidence" value="ECO:0007669"/>
    <property type="project" value="InterPro"/>
</dbReference>
<dbReference type="InterPro" id="IPR013324">
    <property type="entry name" value="RNA_pol_sigma_r3/r4-like"/>
</dbReference>
<dbReference type="AlphaFoldDB" id="A0A3D3R7G4"/>
<reference evidence="7 8" key="1">
    <citation type="journal article" date="2018" name="Nat. Biotechnol.">
        <title>A standardized bacterial taxonomy based on genome phylogeny substantially revises the tree of life.</title>
        <authorList>
            <person name="Parks D.H."/>
            <person name="Chuvochina M."/>
            <person name="Waite D.W."/>
            <person name="Rinke C."/>
            <person name="Skarshewski A."/>
            <person name="Chaumeil P.A."/>
            <person name="Hugenholtz P."/>
        </authorList>
    </citation>
    <scope>NUCLEOTIDE SEQUENCE [LARGE SCALE GENOMIC DNA]</scope>
    <source>
        <strain evidence="7">UBA9375</strain>
    </source>
</reference>
<dbReference type="InterPro" id="IPR039425">
    <property type="entry name" value="RNA_pol_sigma-70-like"/>
</dbReference>
<evidence type="ECO:0000313" key="7">
    <source>
        <dbReference type="EMBL" id="HCO24834.1"/>
    </source>
</evidence>
<evidence type="ECO:0000256" key="4">
    <source>
        <dbReference type="ARBA" id="ARBA00023125"/>
    </source>
</evidence>
<dbReference type="EMBL" id="DQAY01000109">
    <property type="protein sequence ID" value="HCO24834.1"/>
    <property type="molecule type" value="Genomic_DNA"/>
</dbReference>
<dbReference type="GO" id="GO:0003677">
    <property type="term" value="F:DNA binding"/>
    <property type="evidence" value="ECO:0007669"/>
    <property type="project" value="UniProtKB-KW"/>
</dbReference>
<evidence type="ECO:0000256" key="2">
    <source>
        <dbReference type="ARBA" id="ARBA00023015"/>
    </source>
</evidence>
<dbReference type="Gene3D" id="1.10.10.10">
    <property type="entry name" value="Winged helix-like DNA-binding domain superfamily/Winged helix DNA-binding domain"/>
    <property type="match status" value="1"/>
</dbReference>
<keyword evidence="2" id="KW-0805">Transcription regulation</keyword>
<sequence length="196" mass="22879">MEEEQTQHVFQRVREGDQDAAREIFDRYFQRLIGLAHSRLSEKLGRKVDADDIVQSALRSFFIRSQDGQYAIERSGDLWKLLAAITRNKLLKQAEHFQQQKRSLDRDDVLQSSAENQAVLFASEPTEAEAVALSDEVDFLIRDFDPLQQQMLELRLQGQTIPEIAETVERSERTVRRFLGEFRDQLEERLRGLQDD</sequence>
<dbReference type="InterPro" id="IPR013325">
    <property type="entry name" value="RNA_pol_sigma_r2"/>
</dbReference>
<keyword evidence="5" id="KW-0804">Transcription</keyword>
<dbReference type="InterPro" id="IPR036388">
    <property type="entry name" value="WH-like_DNA-bd_sf"/>
</dbReference>
<dbReference type="InterPro" id="IPR053812">
    <property type="entry name" value="HTH_Sigma70_ECF-like"/>
</dbReference>
<keyword evidence="3" id="KW-0731">Sigma factor</keyword>
<protein>
    <submittedName>
        <fullName evidence="7">LuxR family transcriptional regulator</fullName>
    </submittedName>
</protein>
<dbReference type="PANTHER" id="PTHR43133:SF8">
    <property type="entry name" value="RNA POLYMERASE SIGMA FACTOR HI_1459-RELATED"/>
    <property type="match status" value="1"/>
</dbReference>
<evidence type="ECO:0000256" key="1">
    <source>
        <dbReference type="ARBA" id="ARBA00010641"/>
    </source>
</evidence>